<proteinExistence type="predicted"/>
<dbReference type="AlphaFoldDB" id="A0A8R1ET53"/>
<evidence type="ECO:0000313" key="2">
    <source>
        <dbReference type="Proteomes" id="UP000005237"/>
    </source>
</evidence>
<sequence>MTLSQISDAIQFDSGGMTHLLGGVTLDDDKRIAGAKAMLLPYALRHSSDDEDWVAEKWEVRLADFLLQYDSPIIRASWWTYETLAAESARDRLQLIKYALFFQCSSRQKFGFMYLFQYATSVLPLRLDLHNCMLLCVLLAAFQTMMLKNRQKGKKQFHK</sequence>
<protein>
    <submittedName>
        <fullName evidence="1">Uncharacterized protein</fullName>
    </submittedName>
</protein>
<organism evidence="1 2">
    <name type="scientific">Caenorhabditis japonica</name>
    <dbReference type="NCBI Taxonomy" id="281687"/>
    <lineage>
        <taxon>Eukaryota</taxon>
        <taxon>Metazoa</taxon>
        <taxon>Ecdysozoa</taxon>
        <taxon>Nematoda</taxon>
        <taxon>Chromadorea</taxon>
        <taxon>Rhabditida</taxon>
        <taxon>Rhabditina</taxon>
        <taxon>Rhabditomorpha</taxon>
        <taxon>Rhabditoidea</taxon>
        <taxon>Rhabditidae</taxon>
        <taxon>Peloderinae</taxon>
        <taxon>Caenorhabditis</taxon>
    </lineage>
</organism>
<evidence type="ECO:0000313" key="1">
    <source>
        <dbReference type="EnsemblMetazoa" id="CJA42275.1"/>
    </source>
</evidence>
<name>A0A8R1ET53_CAEJA</name>
<dbReference type="EnsemblMetazoa" id="CJA42275.1">
    <property type="protein sequence ID" value="CJA42275.1"/>
    <property type="gene ID" value="WBGene00218123"/>
</dbReference>
<dbReference type="Proteomes" id="UP000005237">
    <property type="component" value="Unassembled WGS sequence"/>
</dbReference>
<accession>A0A8R1ET53</accession>
<reference evidence="2" key="1">
    <citation type="submission" date="2010-08" db="EMBL/GenBank/DDBJ databases">
        <authorList>
            <consortium name="Caenorhabditis japonica Sequencing Consortium"/>
            <person name="Wilson R.K."/>
        </authorList>
    </citation>
    <scope>NUCLEOTIDE SEQUENCE [LARGE SCALE GENOMIC DNA]</scope>
    <source>
        <strain evidence="2">DF5081</strain>
    </source>
</reference>
<keyword evidence="2" id="KW-1185">Reference proteome</keyword>
<reference evidence="1" key="2">
    <citation type="submission" date="2022-06" db="UniProtKB">
        <authorList>
            <consortium name="EnsemblMetazoa"/>
        </authorList>
    </citation>
    <scope>IDENTIFICATION</scope>
    <source>
        <strain evidence="1">DF5081</strain>
    </source>
</reference>